<protein>
    <recommendedName>
        <fullName evidence="3">WW domain-containing protein</fullName>
    </recommendedName>
</protein>
<dbReference type="InterPro" id="IPR036020">
    <property type="entry name" value="WW_dom_sf"/>
</dbReference>
<dbReference type="RefSeq" id="XP_049182310.1">
    <property type="nucleotide sequence ID" value="XM_049326634.1"/>
</dbReference>
<accession>A0AAI9X047</accession>
<evidence type="ECO:0008006" key="3">
    <source>
        <dbReference type="Google" id="ProtNLM"/>
    </source>
</evidence>
<name>A0AAI9X047_9ASCO</name>
<dbReference type="EMBL" id="JAHUZD010000023">
    <property type="protein sequence ID" value="KAI3406565.1"/>
    <property type="molecule type" value="Genomic_DNA"/>
</dbReference>
<evidence type="ECO:0000313" key="1">
    <source>
        <dbReference type="EMBL" id="KAI3406565.1"/>
    </source>
</evidence>
<comment type="caution">
    <text evidence="1">The sequence shown here is derived from an EMBL/GenBank/DDBJ whole genome shotgun (WGS) entry which is preliminary data.</text>
</comment>
<keyword evidence="2" id="KW-1185">Reference proteome</keyword>
<dbReference type="GeneID" id="73378314"/>
<proteinExistence type="predicted"/>
<sequence length="255" mass="30144">MSLPYPWKLEFDPSLQQHYYTNMEDGTISFDSPCEVYHRKQKQQNLSTILGIKRRLSNNSNNNTNGAFKAANKNLTLLQRFKSCTRWKSNTSVKQNEAIKVQVKNIENSEEDSLNKSTSPIDTVDGTIQGVDEHYLLNNDKFNHFKNFAGTSIDDQREPRVEGQAHEENEELVSYNSEEEPEYEYEYAYNDYNDDVGETMQNQVRPFNYKYIYDSYGDYEGDDKSFDFNNSFQVYDFDKENERRELRLQMLKELY</sequence>
<dbReference type="Proteomes" id="UP001202479">
    <property type="component" value="Unassembled WGS sequence"/>
</dbReference>
<gene>
    <name evidence="1" type="ORF">KGF56_000697</name>
</gene>
<reference evidence="1" key="1">
    <citation type="journal article" date="2022" name="DNA Res.">
        <title>Genome analysis of five recently described species of the CUG-Ser clade uncovers Candida theae as a new hybrid lineage with pathogenic potential in the Candida parapsilosis species complex.</title>
        <authorList>
            <person name="Mixao V."/>
            <person name="Del Olmo V."/>
            <person name="Hegedusova E."/>
            <person name="Saus E."/>
            <person name="Pryszcz L."/>
            <person name="Cillingova A."/>
            <person name="Nosek J."/>
            <person name="Gabaldon T."/>
        </authorList>
    </citation>
    <scope>NUCLEOTIDE SEQUENCE</scope>
    <source>
        <strain evidence="1">CBS 10844</strain>
    </source>
</reference>
<dbReference type="SUPFAM" id="SSF51045">
    <property type="entry name" value="WW domain"/>
    <property type="match status" value="1"/>
</dbReference>
<dbReference type="AlphaFoldDB" id="A0AAI9X047"/>
<evidence type="ECO:0000313" key="2">
    <source>
        <dbReference type="Proteomes" id="UP001202479"/>
    </source>
</evidence>
<organism evidence="1 2">
    <name type="scientific">Candida oxycetoniae</name>
    <dbReference type="NCBI Taxonomy" id="497107"/>
    <lineage>
        <taxon>Eukaryota</taxon>
        <taxon>Fungi</taxon>
        <taxon>Dikarya</taxon>
        <taxon>Ascomycota</taxon>
        <taxon>Saccharomycotina</taxon>
        <taxon>Pichiomycetes</taxon>
        <taxon>Debaryomycetaceae</taxon>
        <taxon>Candida/Lodderomyces clade</taxon>
        <taxon>Candida</taxon>
    </lineage>
</organism>